<gene>
    <name evidence="8" type="ORF">FOZ76_00940</name>
</gene>
<comment type="similarity">
    <text evidence="1 5">Belongs to the thiolase-like superfamily. Thiolase family.</text>
</comment>
<dbReference type="EC" id="2.3.1.9" evidence="8"/>
<keyword evidence="9" id="KW-1185">Reference proteome</keyword>
<dbReference type="InterPro" id="IPR020616">
    <property type="entry name" value="Thiolase_N"/>
</dbReference>
<proteinExistence type="inferred from homology"/>
<evidence type="ECO:0000256" key="5">
    <source>
        <dbReference type="RuleBase" id="RU003557"/>
    </source>
</evidence>
<dbReference type="NCBIfam" id="TIGR01930">
    <property type="entry name" value="AcCoA-C-Actrans"/>
    <property type="match status" value="1"/>
</dbReference>
<evidence type="ECO:0000259" key="7">
    <source>
        <dbReference type="Pfam" id="PF02803"/>
    </source>
</evidence>
<dbReference type="PANTHER" id="PTHR43365">
    <property type="entry name" value="BLR7806 PROTEIN"/>
    <property type="match status" value="1"/>
</dbReference>
<keyword evidence="2 5" id="KW-0808">Transferase</keyword>
<evidence type="ECO:0000256" key="2">
    <source>
        <dbReference type="ARBA" id="ARBA00022679"/>
    </source>
</evidence>
<dbReference type="EMBL" id="VLTJ01000002">
    <property type="protein sequence ID" value="TSH98969.1"/>
    <property type="molecule type" value="Genomic_DNA"/>
</dbReference>
<dbReference type="Proteomes" id="UP000318405">
    <property type="component" value="Unassembled WGS sequence"/>
</dbReference>
<name>A0A556B1C0_9BURK</name>
<evidence type="ECO:0000256" key="1">
    <source>
        <dbReference type="ARBA" id="ARBA00010982"/>
    </source>
</evidence>
<dbReference type="InterPro" id="IPR020617">
    <property type="entry name" value="Thiolase_C"/>
</dbReference>
<dbReference type="PANTHER" id="PTHR43365:SF1">
    <property type="entry name" value="ACETYL-COA C-ACYLTRANSFERASE"/>
    <property type="match status" value="1"/>
</dbReference>
<dbReference type="SUPFAM" id="SSF53901">
    <property type="entry name" value="Thiolase-like"/>
    <property type="match status" value="2"/>
</dbReference>
<organism evidence="8 9">
    <name type="scientific">Verticiella sediminum</name>
    <dbReference type="NCBI Taxonomy" id="1247510"/>
    <lineage>
        <taxon>Bacteria</taxon>
        <taxon>Pseudomonadati</taxon>
        <taxon>Pseudomonadota</taxon>
        <taxon>Betaproteobacteria</taxon>
        <taxon>Burkholderiales</taxon>
        <taxon>Alcaligenaceae</taxon>
        <taxon>Verticiella</taxon>
    </lineage>
</organism>
<dbReference type="GO" id="GO:0003985">
    <property type="term" value="F:acetyl-CoA C-acetyltransferase activity"/>
    <property type="evidence" value="ECO:0007669"/>
    <property type="project" value="UniProtKB-EC"/>
</dbReference>
<reference evidence="8 9" key="1">
    <citation type="submission" date="2019-07" db="EMBL/GenBank/DDBJ databases">
        <title>Qingshengfaniella alkalisoli gen. nov., sp. nov., isolated from saline soil.</title>
        <authorList>
            <person name="Xu L."/>
            <person name="Huang X.-X."/>
            <person name="Sun J.-Q."/>
        </authorList>
    </citation>
    <scope>NUCLEOTIDE SEQUENCE [LARGE SCALE GENOMIC DNA]</scope>
    <source>
        <strain evidence="8 9">DSM 27279</strain>
    </source>
</reference>
<dbReference type="NCBIfam" id="NF006090">
    <property type="entry name" value="PRK08242.1"/>
    <property type="match status" value="1"/>
</dbReference>
<protein>
    <submittedName>
        <fullName evidence="8">Acetyl-CoA C-acetyltransferase</fullName>
        <ecNumber evidence="8">2.3.1.9</ecNumber>
    </submittedName>
</protein>
<dbReference type="CDD" id="cd00751">
    <property type="entry name" value="thiolase"/>
    <property type="match status" value="1"/>
</dbReference>
<evidence type="ECO:0000256" key="4">
    <source>
        <dbReference type="PIRSR" id="PIRSR000429-1"/>
    </source>
</evidence>
<sequence>MLEAFIYDALRTPRGRGKPNGALHTVSPLELGATVLRALPERGGFDPTAVDEVIFGCVEAVDDQGANLARSAVLEAGWGDKVPGFMVARFCGSALDAVNAAAAKVMSGQAGCVVAGGVEMNSLVPMLVGTGGPSVSDVFFNDRVMQTPQGVAADLIATLEGFSRADVDAFAAASHQRAAQAQAAGAFERSLVAVHDRLGETLLECDELVRADTTPQSLGKLAASFVESGEKMGFDATVRLRYPQVDRIDHVHHAGNSSGIADGASAVLVGDRAAAGTLGLRPRARIIATASAADDPCIMLTATVPAARRCLARAGLTVNDIDLFEVNEAFAAVPLHFMRHLGVPHDRINVAGGAIALGHPVGATGGMLVGTALDELERRDLERALIVMCTGLGMAVATLIERV</sequence>
<evidence type="ECO:0000259" key="6">
    <source>
        <dbReference type="Pfam" id="PF00108"/>
    </source>
</evidence>
<comment type="caution">
    <text evidence="8">The sequence shown here is derived from an EMBL/GenBank/DDBJ whole genome shotgun (WGS) entry which is preliminary data.</text>
</comment>
<dbReference type="InterPro" id="IPR016039">
    <property type="entry name" value="Thiolase-like"/>
</dbReference>
<dbReference type="InterPro" id="IPR020613">
    <property type="entry name" value="Thiolase_CS"/>
</dbReference>
<dbReference type="InterPro" id="IPR002155">
    <property type="entry name" value="Thiolase"/>
</dbReference>
<feature type="active site" description="Acyl-thioester intermediate" evidence="4">
    <location>
        <position position="91"/>
    </location>
</feature>
<feature type="active site" description="Proton acceptor" evidence="4">
    <location>
        <position position="359"/>
    </location>
</feature>
<dbReference type="Pfam" id="PF02803">
    <property type="entry name" value="Thiolase_C"/>
    <property type="match status" value="1"/>
</dbReference>
<keyword evidence="3 5" id="KW-0012">Acyltransferase</keyword>
<evidence type="ECO:0000313" key="9">
    <source>
        <dbReference type="Proteomes" id="UP000318405"/>
    </source>
</evidence>
<evidence type="ECO:0000313" key="8">
    <source>
        <dbReference type="EMBL" id="TSH98969.1"/>
    </source>
</evidence>
<dbReference type="PROSITE" id="PS00737">
    <property type="entry name" value="THIOLASE_2"/>
    <property type="match status" value="1"/>
</dbReference>
<dbReference type="AlphaFoldDB" id="A0A556B1C0"/>
<feature type="domain" description="Thiolase C-terminal" evidence="7">
    <location>
        <begin position="281"/>
        <end position="402"/>
    </location>
</feature>
<dbReference type="Gene3D" id="3.40.47.10">
    <property type="match status" value="2"/>
</dbReference>
<feature type="domain" description="Thiolase N-terminal" evidence="6">
    <location>
        <begin position="5"/>
        <end position="229"/>
    </location>
</feature>
<accession>A0A556B1C0</accession>
<dbReference type="PIRSF" id="PIRSF000429">
    <property type="entry name" value="Ac-CoA_Ac_transf"/>
    <property type="match status" value="1"/>
</dbReference>
<dbReference type="OrthoDB" id="8523144at2"/>
<evidence type="ECO:0000256" key="3">
    <source>
        <dbReference type="ARBA" id="ARBA00023315"/>
    </source>
</evidence>
<feature type="active site" description="Proton acceptor" evidence="4">
    <location>
        <position position="389"/>
    </location>
</feature>
<dbReference type="Pfam" id="PF00108">
    <property type="entry name" value="Thiolase_N"/>
    <property type="match status" value="1"/>
</dbReference>